<dbReference type="EMBL" id="VCJR02000002">
    <property type="protein sequence ID" value="NHK28774.1"/>
    <property type="molecule type" value="Genomic_DNA"/>
</dbReference>
<keyword evidence="7" id="KW-1185">Reference proteome</keyword>
<dbReference type="InterPro" id="IPR013736">
    <property type="entry name" value="Xaa-Pro_dipept_C"/>
</dbReference>
<dbReference type="Pfam" id="PF08530">
    <property type="entry name" value="PepX_C"/>
    <property type="match status" value="1"/>
</dbReference>
<evidence type="ECO:0000313" key="7">
    <source>
        <dbReference type="Proteomes" id="UP000818603"/>
    </source>
</evidence>
<reference evidence="4" key="3">
    <citation type="submission" date="2020-09" db="EMBL/GenBank/DDBJ databases">
        <authorList>
            <person name="Sun Q."/>
            <person name="Zhou Y."/>
        </authorList>
    </citation>
    <scope>NUCLEOTIDE SEQUENCE</scope>
    <source>
        <strain evidence="4">CGMCC 1.14984</strain>
    </source>
</reference>
<dbReference type="InterPro" id="IPR000383">
    <property type="entry name" value="Xaa-Pro-like_dom"/>
</dbReference>
<feature type="domain" description="Xaa-Pro dipeptidyl-peptidase C-terminal" evidence="3">
    <location>
        <begin position="376"/>
        <end position="632"/>
    </location>
</feature>
<feature type="signal peptide" evidence="2">
    <location>
        <begin position="1"/>
        <end position="20"/>
    </location>
</feature>
<evidence type="ECO:0000256" key="2">
    <source>
        <dbReference type="SAM" id="SignalP"/>
    </source>
</evidence>
<reference evidence="4" key="1">
    <citation type="journal article" date="2014" name="Int. J. Syst. Evol. Microbiol.">
        <title>Complete genome sequence of Corynebacterium casei LMG S-19264T (=DSM 44701T), isolated from a smear-ripened cheese.</title>
        <authorList>
            <consortium name="US DOE Joint Genome Institute (JGI-PGF)"/>
            <person name="Walter F."/>
            <person name="Albersmeier A."/>
            <person name="Kalinowski J."/>
            <person name="Ruckert C."/>
        </authorList>
    </citation>
    <scope>NUCLEOTIDE SEQUENCE</scope>
    <source>
        <strain evidence="4">CGMCC 1.14984</strain>
    </source>
</reference>
<dbReference type="Gene3D" id="2.60.120.260">
    <property type="entry name" value="Galactose-binding domain-like"/>
    <property type="match status" value="1"/>
</dbReference>
<name>A0A8J3A4X2_9PROT</name>
<dbReference type="Proteomes" id="UP000818603">
    <property type="component" value="Unassembled WGS sequence"/>
</dbReference>
<reference evidence="5 7" key="2">
    <citation type="submission" date="2020-02" db="EMBL/GenBank/DDBJ databases">
        <title>Genome sequence of Parvularcula flava strain NH6-79.</title>
        <authorList>
            <person name="Abdul Karim M.H."/>
            <person name="Lam M.Q."/>
            <person name="Chen S.J."/>
            <person name="Yahya A."/>
            <person name="Shahir S."/>
            <person name="Shamsir M.S."/>
            <person name="Chong C.S."/>
        </authorList>
    </citation>
    <scope>NUCLEOTIDE SEQUENCE [LARGE SCALE GENOMIC DNA]</scope>
    <source>
        <strain evidence="5 7">NH6-79</strain>
    </source>
</reference>
<dbReference type="InterPro" id="IPR005674">
    <property type="entry name" value="CocE/Ser_esterase"/>
</dbReference>
<dbReference type="InterPro" id="IPR008979">
    <property type="entry name" value="Galactose-bd-like_sf"/>
</dbReference>
<evidence type="ECO:0000313" key="6">
    <source>
        <dbReference type="Proteomes" id="UP000621856"/>
    </source>
</evidence>
<organism evidence="4 6">
    <name type="scientific">Aquisalinus luteolus</name>
    <dbReference type="NCBI Taxonomy" id="1566827"/>
    <lineage>
        <taxon>Bacteria</taxon>
        <taxon>Pseudomonadati</taxon>
        <taxon>Pseudomonadota</taxon>
        <taxon>Alphaproteobacteria</taxon>
        <taxon>Parvularculales</taxon>
        <taxon>Parvularculaceae</taxon>
        <taxon>Aquisalinus</taxon>
    </lineage>
</organism>
<dbReference type="Gene3D" id="1.10.3020.10">
    <property type="entry name" value="alpha-amino acid ester hydrolase ( Helical cap domain)"/>
    <property type="match status" value="1"/>
</dbReference>
<dbReference type="PROSITE" id="PS51257">
    <property type="entry name" value="PROKAR_LIPOPROTEIN"/>
    <property type="match status" value="1"/>
</dbReference>
<keyword evidence="1 5" id="KW-0378">Hydrolase</keyword>
<dbReference type="Gene3D" id="3.40.50.1820">
    <property type="entry name" value="alpha/beta hydrolase"/>
    <property type="match status" value="1"/>
</dbReference>
<dbReference type="EMBL" id="BMGZ01000002">
    <property type="protein sequence ID" value="GGH99479.1"/>
    <property type="molecule type" value="Genomic_DNA"/>
</dbReference>
<protein>
    <submittedName>
        <fullName evidence="4">Acylase</fullName>
    </submittedName>
    <submittedName>
        <fullName evidence="5">CocE/NonD family hydrolase</fullName>
    </submittedName>
</protein>
<dbReference type="RefSeq" id="WP_155141054.1">
    <property type="nucleotide sequence ID" value="NZ_BMGZ01000002.1"/>
</dbReference>
<dbReference type="Proteomes" id="UP000621856">
    <property type="component" value="Unassembled WGS sequence"/>
</dbReference>
<dbReference type="AlphaFoldDB" id="A0A8J3A4X2"/>
<sequence>MSLYKAAAQASSRLSLSAIATVLMLAACTEAEAPRERPTDFIPPEGTLVEEHIPVRMRDGIRLDTDIYLPPGGETPVPTVLIRTPYSSEMGRGSEGFKAQLIEAGYAVVEQHERGRYFSEGEFTMIPNPVEDGLDTFDWITAQPWSNGAIGTYGCSSSAENQLKLASRNHPAHKAMIARSAGVGVAEAGPFSEQGNFWRGGVWQQGWFNYFYEEMQQPWPKLPADLDDVAWQRAAASFSVDNDGDAREQDFYDGIRMYLPMADMAVAGDGAVTDFEEYIARGPVHPDWDDNRLTDEDAAAIRVPGFWAEALYDISARATAAAFQTASEANRAAGVDNQYIILTNGPHCGFGREEAETTIGDRPLGDARLDYDAQSIAFFDHYLKGSGPAPEFAPVQAYMAGENEWQAFDTLPDPSVVPAGDDALVFTLTSGGSANTLDGDGVLAVEAAQGDSDSFVYDPTNPVISHGGEISGMGTDQEDGSFDQREIEAREDVLVYTSEVLTEDLPVFGFAHAQLFVSSDAPDTDFTVKIVDVAPDGTAWNIADTILRMRYRDGLETPVFMEDGEVYEISPPPMLVANTFQKGHRVRVEISSSNFPSYARSLNTAADPYTSTEFAVATNTVHHGGATPSRIILPLAGE</sequence>
<dbReference type="NCBIfam" id="TIGR00976">
    <property type="entry name" value="CocE_NonD"/>
    <property type="match status" value="1"/>
</dbReference>
<dbReference type="SUPFAM" id="SSF49785">
    <property type="entry name" value="Galactose-binding domain-like"/>
    <property type="match status" value="1"/>
</dbReference>
<feature type="chain" id="PRO_5035220128" evidence="2">
    <location>
        <begin position="21"/>
        <end position="638"/>
    </location>
</feature>
<comment type="caution">
    <text evidence="4">The sequence shown here is derived from an EMBL/GenBank/DDBJ whole genome shotgun (WGS) entry which is preliminary data.</text>
</comment>
<evidence type="ECO:0000256" key="1">
    <source>
        <dbReference type="ARBA" id="ARBA00022801"/>
    </source>
</evidence>
<dbReference type="Pfam" id="PF02129">
    <property type="entry name" value="Peptidase_S15"/>
    <property type="match status" value="1"/>
</dbReference>
<dbReference type="GO" id="GO:0008239">
    <property type="term" value="F:dipeptidyl-peptidase activity"/>
    <property type="evidence" value="ECO:0007669"/>
    <property type="project" value="InterPro"/>
</dbReference>
<dbReference type="SMART" id="SM00939">
    <property type="entry name" value="PepX_C"/>
    <property type="match status" value="1"/>
</dbReference>
<evidence type="ECO:0000259" key="3">
    <source>
        <dbReference type="SMART" id="SM00939"/>
    </source>
</evidence>
<evidence type="ECO:0000313" key="5">
    <source>
        <dbReference type="EMBL" id="NHK28774.1"/>
    </source>
</evidence>
<dbReference type="InterPro" id="IPR029058">
    <property type="entry name" value="AB_hydrolase_fold"/>
</dbReference>
<proteinExistence type="predicted"/>
<gene>
    <name evidence="5" type="ORF">FF098_012710</name>
    <name evidence="4" type="ORF">GCM10011355_25530</name>
</gene>
<keyword evidence="2" id="KW-0732">Signal</keyword>
<accession>A0A8J3A4X2</accession>
<dbReference type="SUPFAM" id="SSF53474">
    <property type="entry name" value="alpha/beta-Hydrolases"/>
    <property type="match status" value="1"/>
</dbReference>
<evidence type="ECO:0000313" key="4">
    <source>
        <dbReference type="EMBL" id="GGH99479.1"/>
    </source>
</evidence>